<protein>
    <submittedName>
        <fullName evidence="1">Uncharacterized protein</fullName>
    </submittedName>
</protein>
<dbReference type="EMBL" id="CAMPGE010004416">
    <property type="protein sequence ID" value="CAI2363263.1"/>
    <property type="molecule type" value="Genomic_DNA"/>
</dbReference>
<organism evidence="1 2">
    <name type="scientific">Euplotes crassus</name>
    <dbReference type="NCBI Taxonomy" id="5936"/>
    <lineage>
        <taxon>Eukaryota</taxon>
        <taxon>Sar</taxon>
        <taxon>Alveolata</taxon>
        <taxon>Ciliophora</taxon>
        <taxon>Intramacronucleata</taxon>
        <taxon>Spirotrichea</taxon>
        <taxon>Hypotrichia</taxon>
        <taxon>Euplotida</taxon>
        <taxon>Euplotidae</taxon>
        <taxon>Moneuplotes</taxon>
    </lineage>
</organism>
<reference evidence="1" key="1">
    <citation type="submission" date="2023-07" db="EMBL/GenBank/DDBJ databases">
        <authorList>
            <consortium name="AG Swart"/>
            <person name="Singh M."/>
            <person name="Singh A."/>
            <person name="Seah K."/>
            <person name="Emmerich C."/>
        </authorList>
    </citation>
    <scope>NUCLEOTIDE SEQUENCE</scope>
    <source>
        <strain evidence="1">DP1</strain>
    </source>
</reference>
<dbReference type="AlphaFoldDB" id="A0AAD1UDN4"/>
<dbReference type="Proteomes" id="UP001295684">
    <property type="component" value="Unassembled WGS sequence"/>
</dbReference>
<evidence type="ECO:0000313" key="2">
    <source>
        <dbReference type="Proteomes" id="UP001295684"/>
    </source>
</evidence>
<keyword evidence="2" id="KW-1185">Reference proteome</keyword>
<sequence>MVVMYNISLLRYEVGYFSFFQGSDSNQIFFVHLCIEPRHNVVVGCVHAHHDDSLGIIVVSCSHFTNLACLKASQRSFLFWSKFLSLLDSARNVECLRYPCGSAGSLQKSAGAIKYCMKFKYTIFLMI</sequence>
<proteinExistence type="predicted"/>
<evidence type="ECO:0000313" key="1">
    <source>
        <dbReference type="EMBL" id="CAI2363263.1"/>
    </source>
</evidence>
<gene>
    <name evidence="1" type="ORF">ECRASSUSDP1_LOCUS4593</name>
</gene>
<comment type="caution">
    <text evidence="1">The sequence shown here is derived from an EMBL/GenBank/DDBJ whole genome shotgun (WGS) entry which is preliminary data.</text>
</comment>
<accession>A0AAD1UDN4</accession>
<name>A0AAD1UDN4_EUPCR</name>